<reference evidence="1 2" key="1">
    <citation type="submission" date="2019-02" db="EMBL/GenBank/DDBJ databases">
        <title>Deep-cultivation of Planctomycetes and their phenomic and genomic characterization uncovers novel biology.</title>
        <authorList>
            <person name="Wiegand S."/>
            <person name="Jogler M."/>
            <person name="Boedeker C."/>
            <person name="Pinto D."/>
            <person name="Vollmers J."/>
            <person name="Rivas-Marin E."/>
            <person name="Kohn T."/>
            <person name="Peeters S.H."/>
            <person name="Heuer A."/>
            <person name="Rast P."/>
            <person name="Oberbeckmann S."/>
            <person name="Bunk B."/>
            <person name="Jeske O."/>
            <person name="Meyerdierks A."/>
            <person name="Storesund J.E."/>
            <person name="Kallscheuer N."/>
            <person name="Luecker S."/>
            <person name="Lage O.M."/>
            <person name="Pohl T."/>
            <person name="Merkel B.J."/>
            <person name="Hornburger P."/>
            <person name="Mueller R.-W."/>
            <person name="Bruemmer F."/>
            <person name="Labrenz M."/>
            <person name="Spormann A.M."/>
            <person name="Op den Camp H."/>
            <person name="Overmann J."/>
            <person name="Amann R."/>
            <person name="Jetten M.S.M."/>
            <person name="Mascher T."/>
            <person name="Medema M.H."/>
            <person name="Devos D.P."/>
            <person name="Kaster A.-K."/>
            <person name="Ovreas L."/>
            <person name="Rohde M."/>
            <person name="Galperin M.Y."/>
            <person name="Jogler C."/>
        </authorList>
    </citation>
    <scope>NUCLEOTIDE SEQUENCE [LARGE SCALE GENOMIC DNA]</scope>
    <source>
        <strain evidence="1 2">Mal48</strain>
    </source>
</reference>
<dbReference type="RefSeq" id="WP_145200328.1">
    <property type="nucleotide sequence ID" value="NZ_CP036267.1"/>
</dbReference>
<keyword evidence="2" id="KW-1185">Reference proteome</keyword>
<name>A0A517QPY0_9PLAN</name>
<dbReference type="KEGG" id="tpol:Mal48_29260"/>
<gene>
    <name evidence="1" type="ORF">Mal48_29260</name>
</gene>
<evidence type="ECO:0000313" key="2">
    <source>
        <dbReference type="Proteomes" id="UP000315724"/>
    </source>
</evidence>
<sequence length="194" mass="21111">MVEKSQSVMRVVSLVLFTMIFAGAWANDRPREVLAQKEMPKPSASISQEADTGATALAGAVSERTAPEVVVPEHVMPKPVLEDITPSEFGMTMSISVETEGLTIKGKTVQQHIQKLPLGIANGDYLMVDPEGGVGWLRIRGQQKPDDRAITLSTQIGEATVRYMRVSPVDASQPIEKMVPVPLQYAAEESKVIR</sequence>
<dbReference type="Proteomes" id="UP000315724">
    <property type="component" value="Chromosome"/>
</dbReference>
<dbReference type="AlphaFoldDB" id="A0A517QPY0"/>
<dbReference type="EMBL" id="CP036267">
    <property type="protein sequence ID" value="QDT33672.1"/>
    <property type="molecule type" value="Genomic_DNA"/>
</dbReference>
<dbReference type="OrthoDB" id="282915at2"/>
<accession>A0A517QPY0</accession>
<evidence type="ECO:0000313" key="1">
    <source>
        <dbReference type="EMBL" id="QDT33672.1"/>
    </source>
</evidence>
<proteinExistence type="predicted"/>
<protein>
    <submittedName>
        <fullName evidence="1">Uncharacterized protein</fullName>
    </submittedName>
</protein>
<organism evidence="1 2">
    <name type="scientific">Thalassoglobus polymorphus</name>
    <dbReference type="NCBI Taxonomy" id="2527994"/>
    <lineage>
        <taxon>Bacteria</taxon>
        <taxon>Pseudomonadati</taxon>
        <taxon>Planctomycetota</taxon>
        <taxon>Planctomycetia</taxon>
        <taxon>Planctomycetales</taxon>
        <taxon>Planctomycetaceae</taxon>
        <taxon>Thalassoglobus</taxon>
    </lineage>
</organism>